<protein>
    <recommendedName>
        <fullName evidence="2">ATP synthase subunit s-like protein</fullName>
    </recommendedName>
</protein>
<comment type="caution">
    <text evidence="3">The sequence shown here is derived from an EMBL/GenBank/DDBJ whole genome shotgun (WGS) entry which is preliminary data.</text>
</comment>
<dbReference type="EMBL" id="BGPR01007642">
    <property type="protein sequence ID" value="GBN28442.1"/>
    <property type="molecule type" value="Genomic_DNA"/>
</dbReference>
<gene>
    <name evidence="3" type="primary">Dmac2</name>
    <name evidence="3" type="ORF">AVEN_42322_1</name>
</gene>
<proteinExistence type="inferred from homology"/>
<evidence type="ECO:0000256" key="2">
    <source>
        <dbReference type="ARBA" id="ARBA00076566"/>
    </source>
</evidence>
<dbReference type="InterPro" id="IPR032675">
    <property type="entry name" value="LRR_dom_sf"/>
</dbReference>
<comment type="similarity">
    <text evidence="1">Belongs to the ATP synthase subunit s family.</text>
</comment>
<dbReference type="FunFam" id="3.80.10.10:FF:000168">
    <property type="entry name" value="Distal membrane arm assembly complex 2"/>
    <property type="match status" value="1"/>
</dbReference>
<keyword evidence="4" id="KW-1185">Reference proteome</keyword>
<dbReference type="Gene3D" id="3.80.10.10">
    <property type="entry name" value="Ribonuclease Inhibitor"/>
    <property type="match status" value="1"/>
</dbReference>
<organism evidence="3 4">
    <name type="scientific">Araneus ventricosus</name>
    <name type="common">Orbweaver spider</name>
    <name type="synonym">Epeira ventricosa</name>
    <dbReference type="NCBI Taxonomy" id="182803"/>
    <lineage>
        <taxon>Eukaryota</taxon>
        <taxon>Metazoa</taxon>
        <taxon>Ecdysozoa</taxon>
        <taxon>Arthropoda</taxon>
        <taxon>Chelicerata</taxon>
        <taxon>Arachnida</taxon>
        <taxon>Araneae</taxon>
        <taxon>Araneomorphae</taxon>
        <taxon>Entelegynae</taxon>
        <taxon>Araneoidea</taxon>
        <taxon>Araneidae</taxon>
        <taxon>Araneus</taxon>
    </lineage>
</organism>
<reference evidence="3 4" key="1">
    <citation type="journal article" date="2019" name="Sci. Rep.">
        <title>Orb-weaving spider Araneus ventricosus genome elucidates the spidroin gene catalogue.</title>
        <authorList>
            <person name="Kono N."/>
            <person name="Nakamura H."/>
            <person name="Ohtoshi R."/>
            <person name="Moran D.A.P."/>
            <person name="Shinohara A."/>
            <person name="Yoshida Y."/>
            <person name="Fujiwara M."/>
            <person name="Mori M."/>
            <person name="Tomita M."/>
            <person name="Arakawa K."/>
        </authorList>
    </citation>
    <scope>NUCLEOTIDE SEQUENCE [LARGE SCALE GENOMIC DNA]</scope>
</reference>
<name>A0A4Y2MPG6_ARAVE</name>
<dbReference type="AlphaFoldDB" id="A0A4Y2MPG6"/>
<dbReference type="Proteomes" id="UP000499080">
    <property type="component" value="Unassembled WGS sequence"/>
</dbReference>
<dbReference type="OrthoDB" id="1708588at2759"/>
<evidence type="ECO:0000313" key="4">
    <source>
        <dbReference type="Proteomes" id="UP000499080"/>
    </source>
</evidence>
<dbReference type="SUPFAM" id="SSF52047">
    <property type="entry name" value="RNI-like"/>
    <property type="match status" value="1"/>
</dbReference>
<accession>A0A4Y2MPG6</accession>
<evidence type="ECO:0000313" key="3">
    <source>
        <dbReference type="EMBL" id="GBN28442.1"/>
    </source>
</evidence>
<evidence type="ECO:0000256" key="1">
    <source>
        <dbReference type="ARBA" id="ARBA00006901"/>
    </source>
</evidence>
<sequence length="374" mass="43954">MSLKPTPLNIIQPSDSHYDEDLQKLLEDLRKHLNEINFISRMLTQRIISKSRYYLPYIHQQRSIKVRNLPVKYDEFETPYMKARKPGESFITNFYALVNRKWSWADIKNYQKWKRMDVVRDSQRYVSERHKILGPDLAAAHFLLTRGGKVKFKGQDEWMTREHVYNDQIPSSYVPGYYVEEIDATDSVLLYEGFENMCNLQELKKLILHNCPFVDDWCLNRAYIFADTLEYLDLSGCKNITERGICTLHVLKKLKTLDIRDTPNIQHKELVSLLLQDIIPKCEVIGVNYEDPILLKRVEKYIFSKLHSLEKACVLQWMPADVGIDCIETAVQLAKDARLLNNDSLYHLTFFDGPYHLTFSDGLHHLTFMMVLPI</sequence>